<dbReference type="NCBIfam" id="NF001159">
    <property type="entry name" value="PRK00150.1-3"/>
    <property type="match status" value="1"/>
</dbReference>
<dbReference type="PRINTS" id="PR01576">
    <property type="entry name" value="PDEFORMYLASE"/>
</dbReference>
<dbReference type="NCBIfam" id="TIGR00079">
    <property type="entry name" value="pept_deformyl"/>
    <property type="match status" value="1"/>
</dbReference>
<comment type="catalytic activity">
    <reaction evidence="2">
        <text>N-terminal N-formyl-L-methionyl-[peptide] + H2O = N-terminal L-methionyl-[peptide] + formate</text>
        <dbReference type="Rhea" id="RHEA:24420"/>
        <dbReference type="Rhea" id="RHEA-COMP:10639"/>
        <dbReference type="Rhea" id="RHEA-COMP:10640"/>
        <dbReference type="ChEBI" id="CHEBI:15377"/>
        <dbReference type="ChEBI" id="CHEBI:15740"/>
        <dbReference type="ChEBI" id="CHEBI:49298"/>
        <dbReference type="ChEBI" id="CHEBI:64731"/>
        <dbReference type="EC" id="3.5.1.88"/>
    </reaction>
</comment>
<dbReference type="PIRSF" id="PIRSF004749">
    <property type="entry name" value="Pep_def"/>
    <property type="match status" value="1"/>
</dbReference>
<dbReference type="Proteomes" id="UP000515472">
    <property type="component" value="Chromosome"/>
</dbReference>
<dbReference type="InterPro" id="IPR036821">
    <property type="entry name" value="Peptide_deformylase_sf"/>
</dbReference>
<evidence type="ECO:0000256" key="1">
    <source>
        <dbReference type="ARBA" id="ARBA00010759"/>
    </source>
</evidence>
<comment type="similarity">
    <text evidence="1 2">Belongs to the polypeptide deformylase family.</text>
</comment>
<keyword evidence="2" id="KW-0408">Iron</keyword>
<dbReference type="EMBL" id="AP023213">
    <property type="protein sequence ID" value="BCG45891.1"/>
    <property type="molecule type" value="Genomic_DNA"/>
</dbReference>
<proteinExistence type="inferred from homology"/>
<sequence>MIRRILTYPDPELKKRSLPVTVITEKTRELAQDMAETMYDAPGVGLAAPQIGVHQRIIVIDVSGKDEKPELIVAINPEIVHAEGEAFEEEGCLSVPKFSANVRRHARIVVKALNLDGEEITFRADDLLSIAFQHEIDHLDGILFIDHLSPLKKGIFRKRYQRALDEAKELDR</sequence>
<keyword evidence="2" id="KW-0648">Protein biosynthesis</keyword>
<dbReference type="PANTHER" id="PTHR10458:SF22">
    <property type="entry name" value="PEPTIDE DEFORMYLASE"/>
    <property type="match status" value="1"/>
</dbReference>
<organism evidence="3 4">
    <name type="scientific">Citrifermentans bremense</name>
    <dbReference type="NCBI Taxonomy" id="60035"/>
    <lineage>
        <taxon>Bacteria</taxon>
        <taxon>Pseudomonadati</taxon>
        <taxon>Thermodesulfobacteriota</taxon>
        <taxon>Desulfuromonadia</taxon>
        <taxon>Geobacterales</taxon>
        <taxon>Geobacteraceae</taxon>
        <taxon>Citrifermentans</taxon>
    </lineage>
</organism>
<keyword evidence="2" id="KW-0378">Hydrolase</keyword>
<name>A0A6S6M2K3_9BACT</name>
<comment type="function">
    <text evidence="2">Removes the formyl group from the N-terminal Met of newly synthesized proteins. Requires at least a dipeptide for an efficient rate of reaction. N-terminal L-methionine is a prerequisite for activity but the enzyme has broad specificity at other positions.</text>
</comment>
<accession>A0A6S6M2K3</accession>
<dbReference type="KEGG" id="gbn:GEOBRER4_06410"/>
<dbReference type="InterPro" id="IPR023635">
    <property type="entry name" value="Peptide_deformylase"/>
</dbReference>
<dbReference type="PANTHER" id="PTHR10458">
    <property type="entry name" value="PEPTIDE DEFORMYLASE"/>
    <property type="match status" value="1"/>
</dbReference>
<reference evidence="3 4" key="1">
    <citation type="submission" date="2020-06" db="EMBL/GenBank/DDBJ databases">
        <title>Interaction of electrochemicaly active bacteria, Geobacter bremensis R4 on different carbon anode.</title>
        <authorList>
            <person name="Meng L."/>
            <person name="Yoshida N."/>
        </authorList>
    </citation>
    <scope>NUCLEOTIDE SEQUENCE [LARGE SCALE GENOMIC DNA]</scope>
    <source>
        <strain evidence="3 4">R4</strain>
    </source>
</reference>
<dbReference type="CDD" id="cd00487">
    <property type="entry name" value="Pep_deformylase"/>
    <property type="match status" value="1"/>
</dbReference>
<feature type="active site" evidence="2">
    <location>
        <position position="135"/>
    </location>
</feature>
<dbReference type="GO" id="GO:0042586">
    <property type="term" value="F:peptide deformylase activity"/>
    <property type="evidence" value="ECO:0007669"/>
    <property type="project" value="UniProtKB-UniRule"/>
</dbReference>
<gene>
    <name evidence="2" type="primary">def</name>
    <name evidence="3" type="ORF">GEOBRER4_n0665</name>
</gene>
<feature type="binding site" evidence="2">
    <location>
        <position position="134"/>
    </location>
    <ligand>
        <name>Fe cation</name>
        <dbReference type="ChEBI" id="CHEBI:24875"/>
    </ligand>
</feature>
<dbReference type="GO" id="GO:0046872">
    <property type="term" value="F:metal ion binding"/>
    <property type="evidence" value="ECO:0007669"/>
    <property type="project" value="UniProtKB-KW"/>
</dbReference>
<dbReference type="EC" id="3.5.1.88" evidence="2"/>
<dbReference type="RefSeq" id="WP_185244212.1">
    <property type="nucleotide sequence ID" value="NZ_AP023213.1"/>
</dbReference>
<feature type="binding site" evidence="2">
    <location>
        <position position="138"/>
    </location>
    <ligand>
        <name>Fe cation</name>
        <dbReference type="ChEBI" id="CHEBI:24875"/>
    </ligand>
</feature>
<dbReference type="SUPFAM" id="SSF56420">
    <property type="entry name" value="Peptide deformylase"/>
    <property type="match status" value="1"/>
</dbReference>
<dbReference type="GO" id="GO:0006412">
    <property type="term" value="P:translation"/>
    <property type="evidence" value="ECO:0007669"/>
    <property type="project" value="UniProtKB-UniRule"/>
</dbReference>
<dbReference type="AlphaFoldDB" id="A0A6S6M2K3"/>
<feature type="binding site" evidence="2">
    <location>
        <position position="92"/>
    </location>
    <ligand>
        <name>Fe cation</name>
        <dbReference type="ChEBI" id="CHEBI:24875"/>
    </ligand>
</feature>
<evidence type="ECO:0000256" key="2">
    <source>
        <dbReference type="HAMAP-Rule" id="MF_00163"/>
    </source>
</evidence>
<dbReference type="HAMAP" id="MF_00163">
    <property type="entry name" value="Pep_deformylase"/>
    <property type="match status" value="1"/>
</dbReference>
<evidence type="ECO:0000313" key="4">
    <source>
        <dbReference type="Proteomes" id="UP000515472"/>
    </source>
</evidence>
<keyword evidence="4" id="KW-1185">Reference proteome</keyword>
<comment type="cofactor">
    <cofactor evidence="2">
        <name>Fe(2+)</name>
        <dbReference type="ChEBI" id="CHEBI:29033"/>
    </cofactor>
    <text evidence="2">Binds 1 Fe(2+) ion.</text>
</comment>
<protein>
    <recommendedName>
        <fullName evidence="2">Peptide deformylase</fullName>
        <shortName evidence="2">PDF</shortName>
        <ecNumber evidence="2">3.5.1.88</ecNumber>
    </recommendedName>
    <alternativeName>
        <fullName evidence="2">Polypeptide deformylase</fullName>
    </alternativeName>
</protein>
<evidence type="ECO:0000313" key="3">
    <source>
        <dbReference type="EMBL" id="BCG45891.1"/>
    </source>
</evidence>
<dbReference type="Gene3D" id="3.90.45.10">
    <property type="entry name" value="Peptide deformylase"/>
    <property type="match status" value="1"/>
</dbReference>
<keyword evidence="2" id="KW-0479">Metal-binding</keyword>
<dbReference type="Pfam" id="PF01327">
    <property type="entry name" value="Pep_deformylase"/>
    <property type="match status" value="1"/>
</dbReference>